<gene>
    <name evidence="1" type="ORF">PP81_gp41</name>
</gene>
<evidence type="ECO:0000313" key="2">
    <source>
        <dbReference type="Proteomes" id="UP000221450"/>
    </source>
</evidence>
<protein>
    <submittedName>
        <fullName evidence="1">Minor capsid protein</fullName>
    </submittedName>
</protein>
<dbReference type="Proteomes" id="UP000221450">
    <property type="component" value="Segment"/>
</dbReference>
<accession>A0A1L7DS05</accession>
<proteinExistence type="predicted"/>
<evidence type="ECO:0000313" key="1">
    <source>
        <dbReference type="EMBL" id="APU03057.1"/>
    </source>
</evidence>
<reference evidence="1 2" key="1">
    <citation type="submission" date="2016-11" db="EMBL/GenBank/DDBJ databases">
        <authorList>
            <person name="Shneider M.M."/>
            <person name="Kabanova A.P."/>
            <person name="Vo T.N.H."/>
            <person name="Samarov N.I."/>
            <person name="Korzhenkov A.A."/>
            <person name="Toshchakov S.V."/>
            <person name="Miroshnikov K.K."/>
            <person name="Ignatov A.N."/>
            <person name="Kulikov E.E."/>
            <person name="Miroshnkov K.A."/>
        </authorList>
    </citation>
    <scope>NUCLEOTIDE SEQUENCE [LARGE SCALE GENOMIC DNA]</scope>
</reference>
<sequence length="76" mass="8354">MVTIAESFSSPLGQSFKLELTELSDVTDWSKLEVTGVAFTRRGNVLYLKGVDLGTVSVMIGYDGNIVRSFELTFTD</sequence>
<organism evidence="1 2">
    <name type="scientific">Pectobacterium phage PP81</name>
    <dbReference type="NCBI Taxonomy" id="1927014"/>
    <lineage>
        <taxon>Viruses</taxon>
        <taxon>Duplodnaviria</taxon>
        <taxon>Heunggongvirae</taxon>
        <taxon>Uroviricota</taxon>
        <taxon>Caudoviricetes</taxon>
        <taxon>Autographivirales</taxon>
        <taxon>Autotranscriptaviridae</taxon>
        <taxon>Studiervirinae</taxon>
        <taxon>Pektosvirus</taxon>
        <taxon>Pektosvirus PP81</taxon>
    </lineage>
</organism>
<name>A0A1L7DS05_9CAUD</name>
<dbReference type="EMBL" id="KY124276">
    <property type="protein sequence ID" value="APU03057.1"/>
    <property type="molecule type" value="Genomic_DNA"/>
</dbReference>